<feature type="non-terminal residue" evidence="4">
    <location>
        <position position="398"/>
    </location>
</feature>
<evidence type="ECO:0000313" key="5">
    <source>
        <dbReference type="Proteomes" id="UP000886611"/>
    </source>
</evidence>
<accession>A0A8X7X6D1</accession>
<evidence type="ECO:0000256" key="1">
    <source>
        <dbReference type="ARBA" id="ARBA00022574"/>
    </source>
</evidence>
<dbReference type="EMBL" id="JAATIS010004524">
    <property type="protein sequence ID" value="KAG2461889.1"/>
    <property type="molecule type" value="Genomic_DNA"/>
</dbReference>
<protein>
    <submittedName>
        <fullName evidence="4">RAEL1 factor</fullName>
    </submittedName>
</protein>
<dbReference type="SUPFAM" id="SSF50978">
    <property type="entry name" value="WD40 repeat-like"/>
    <property type="match status" value="1"/>
</dbReference>
<comment type="caution">
    <text evidence="4">The sequence shown here is derived from an EMBL/GenBank/DDBJ whole genome shotgun (WGS) entry which is preliminary data.</text>
</comment>
<dbReference type="PROSITE" id="PS50082">
    <property type="entry name" value="WD_REPEATS_2"/>
    <property type="match status" value="1"/>
</dbReference>
<feature type="repeat" description="WD" evidence="3">
    <location>
        <begin position="181"/>
        <end position="215"/>
    </location>
</feature>
<dbReference type="PANTHER" id="PTHR10971">
    <property type="entry name" value="MRNA EXPORT FACTOR AND BUB3"/>
    <property type="match status" value="1"/>
</dbReference>
<keyword evidence="5" id="KW-1185">Reference proteome</keyword>
<feature type="non-terminal residue" evidence="4">
    <location>
        <position position="1"/>
    </location>
</feature>
<dbReference type="InterPro" id="IPR001680">
    <property type="entry name" value="WD40_rpt"/>
</dbReference>
<evidence type="ECO:0000256" key="2">
    <source>
        <dbReference type="ARBA" id="ARBA00022737"/>
    </source>
</evidence>
<name>A0A8X7X6D1_POLSE</name>
<reference evidence="4 5" key="1">
    <citation type="journal article" date="2021" name="Cell">
        <title>Tracing the genetic footprints of vertebrate landing in non-teleost ray-finned fishes.</title>
        <authorList>
            <person name="Bi X."/>
            <person name="Wang K."/>
            <person name="Yang L."/>
            <person name="Pan H."/>
            <person name="Jiang H."/>
            <person name="Wei Q."/>
            <person name="Fang M."/>
            <person name="Yu H."/>
            <person name="Zhu C."/>
            <person name="Cai Y."/>
            <person name="He Y."/>
            <person name="Gan X."/>
            <person name="Zeng H."/>
            <person name="Yu D."/>
            <person name="Zhu Y."/>
            <person name="Jiang H."/>
            <person name="Qiu Q."/>
            <person name="Yang H."/>
            <person name="Zhang Y.E."/>
            <person name="Wang W."/>
            <person name="Zhu M."/>
            <person name="He S."/>
            <person name="Zhang G."/>
        </authorList>
    </citation>
    <scope>NUCLEOTIDE SEQUENCE [LARGE SCALE GENOMIC DNA]</scope>
    <source>
        <strain evidence="4">Bchr_013</strain>
    </source>
</reference>
<keyword evidence="1 3" id="KW-0853">WD repeat</keyword>
<gene>
    <name evidence="4" type="primary">Rae1</name>
    <name evidence="4" type="ORF">GTO96_0008343</name>
</gene>
<dbReference type="InterPro" id="IPR036322">
    <property type="entry name" value="WD40_repeat_dom_sf"/>
</dbReference>
<dbReference type="Proteomes" id="UP000886611">
    <property type="component" value="Unassembled WGS sequence"/>
</dbReference>
<dbReference type="SMART" id="SM00320">
    <property type="entry name" value="WD40"/>
    <property type="match status" value="2"/>
</dbReference>
<dbReference type="Pfam" id="PF00400">
    <property type="entry name" value="WD40"/>
    <property type="match status" value="1"/>
</dbReference>
<dbReference type="InterPro" id="IPR015943">
    <property type="entry name" value="WD40/YVTN_repeat-like_dom_sf"/>
</dbReference>
<organism evidence="4 5">
    <name type="scientific">Polypterus senegalus</name>
    <name type="common">Senegal bichir</name>
    <dbReference type="NCBI Taxonomy" id="55291"/>
    <lineage>
        <taxon>Eukaryota</taxon>
        <taxon>Metazoa</taxon>
        <taxon>Chordata</taxon>
        <taxon>Craniata</taxon>
        <taxon>Vertebrata</taxon>
        <taxon>Euteleostomi</taxon>
        <taxon>Actinopterygii</taxon>
        <taxon>Polypteriformes</taxon>
        <taxon>Polypteridae</taxon>
        <taxon>Polypterus</taxon>
    </lineage>
</organism>
<keyword evidence="2" id="KW-0677">Repeat</keyword>
<evidence type="ECO:0000256" key="3">
    <source>
        <dbReference type="PROSITE-ProRule" id="PRU00221"/>
    </source>
</evidence>
<proteinExistence type="predicted"/>
<sequence>MFGTSSGFGSAGASMFGSTATDNHNPMKVRCWEVQDNGQTVPKAQQMHSGPVLDVCWSDFWDTRSPTPMMSLQLPERCYCADVVYPMAVVATAERGLIVYQLENQPSEFRRIESPLKHQHRCVAIFKDKQNKPTGFALGSIEGRVAIHYINPPNPAKDNFTFKCHRSNGTNTSAPQDIYAVNAIAFHPVHGTLATVGSDGRFSFWDKDARTKLKTSEQLDQPITACCFNHNGNIFAYSSSYDWSKVTMTDRSAAERACKDPNPIIDGRKANVNLAYLGAKPRSLQTGFALGVQQLHPALIHRQYGLTQPFIYPQAIVQPSVLIPTQLSSVTSPYMDYSTAYSQYASSAYEQYPYAASPGFVGYSYPTSALQQPLSTAATSNQAFVQYPAQQVPSDRMQ</sequence>
<dbReference type="Gene3D" id="2.130.10.10">
    <property type="entry name" value="YVTN repeat-like/Quinoprotein amine dehydrogenase"/>
    <property type="match status" value="2"/>
</dbReference>
<evidence type="ECO:0000313" key="4">
    <source>
        <dbReference type="EMBL" id="KAG2461889.1"/>
    </source>
</evidence>
<dbReference type="AlphaFoldDB" id="A0A8X7X6D1"/>